<dbReference type="InterPro" id="IPR011990">
    <property type="entry name" value="TPR-like_helical_dom_sf"/>
</dbReference>
<keyword evidence="5" id="KW-0998">Cell outer membrane</keyword>
<keyword evidence="4" id="KW-0472">Membrane</keyword>
<evidence type="ECO:0000256" key="1">
    <source>
        <dbReference type="ARBA" id="ARBA00004442"/>
    </source>
</evidence>
<accession>A0A5B8VMW7</accession>
<organism evidence="8 9">
    <name type="scientific">Arachidicoccus ginsenosidivorans</name>
    <dbReference type="NCBI Taxonomy" id="496057"/>
    <lineage>
        <taxon>Bacteria</taxon>
        <taxon>Pseudomonadati</taxon>
        <taxon>Bacteroidota</taxon>
        <taxon>Chitinophagia</taxon>
        <taxon>Chitinophagales</taxon>
        <taxon>Chitinophagaceae</taxon>
        <taxon>Arachidicoccus</taxon>
    </lineage>
</organism>
<dbReference type="EMBL" id="CP042434">
    <property type="protein sequence ID" value="QEC71568.1"/>
    <property type="molecule type" value="Genomic_DNA"/>
</dbReference>
<evidence type="ECO:0000313" key="8">
    <source>
        <dbReference type="EMBL" id="QEC71568.1"/>
    </source>
</evidence>
<sequence length="529" mass="58302">MKYSNILLGICLLSGSLCSCNKFLEESPKSITPVDAYFQSVSQAESAINYLYGKGTGPGRFYNINGLYDGTNSFTLDNLSGLANNTVAQDPSIRHFASLTQTVGNASNYLGAIWSSFYSSIASANTIIDKVTASTSIAEGAKAPLLATARFYRAVDYYYLVRIFGGVPLILAPYTSLENLYAPRASVDSVYASIVEDLNWAIDKGGLADKPMGSNGNRISKGSAEVVLAEVYLTMAGYPLQKGAESYTKALQTAQKLIQSTGGYALFASDGNSTAFDKLRLTSYDQGSAYLYFIEYNGNIQSSGFPEYTLPNSFPVPIPNSDLKVQYTLMTTPWTPSNTLLSMYDSTNDIRRHNRQFYHNSFSYINKSGSLTTIKIPTLPFRWYDSTAIFETAASSKYIDVYRMADVYLIAAEAANALGQDPTPYLDPILSRAYVHKPSIPTSQQARRDLILAERFRELAMEGHFWFDLVRTRLYPDVGAGHTVSFSALVGHDNGRGQKFQQKDLLMPIPSTELQRNPALKPQNPGYEQ</sequence>
<evidence type="ECO:0000256" key="3">
    <source>
        <dbReference type="ARBA" id="ARBA00022729"/>
    </source>
</evidence>
<dbReference type="PROSITE" id="PS51257">
    <property type="entry name" value="PROKAR_LIPOPROTEIN"/>
    <property type="match status" value="1"/>
</dbReference>
<evidence type="ECO:0000259" key="7">
    <source>
        <dbReference type="Pfam" id="PF14322"/>
    </source>
</evidence>
<dbReference type="AlphaFoldDB" id="A0A5B8VMW7"/>
<dbReference type="Pfam" id="PF07980">
    <property type="entry name" value="SusD_RagB"/>
    <property type="match status" value="1"/>
</dbReference>
<dbReference type="InterPro" id="IPR033985">
    <property type="entry name" value="SusD-like_N"/>
</dbReference>
<dbReference type="OrthoDB" id="5694214at2"/>
<dbReference type="Proteomes" id="UP000321291">
    <property type="component" value="Chromosome"/>
</dbReference>
<feature type="domain" description="SusD-like N-terminal" evidence="7">
    <location>
        <begin position="84"/>
        <end position="233"/>
    </location>
</feature>
<feature type="domain" description="RagB/SusD" evidence="6">
    <location>
        <begin position="359"/>
        <end position="527"/>
    </location>
</feature>
<protein>
    <submittedName>
        <fullName evidence="8">RagB/SusD family nutrient uptake outer membrane protein</fullName>
    </submittedName>
</protein>
<proteinExistence type="inferred from homology"/>
<dbReference type="Gene3D" id="1.25.40.390">
    <property type="match status" value="1"/>
</dbReference>
<keyword evidence="9" id="KW-1185">Reference proteome</keyword>
<dbReference type="InterPro" id="IPR012944">
    <property type="entry name" value="SusD_RagB_dom"/>
</dbReference>
<keyword evidence="3" id="KW-0732">Signal</keyword>
<dbReference type="GO" id="GO:0009279">
    <property type="term" value="C:cell outer membrane"/>
    <property type="evidence" value="ECO:0007669"/>
    <property type="project" value="UniProtKB-SubCell"/>
</dbReference>
<dbReference type="RefSeq" id="WP_146780946.1">
    <property type="nucleotide sequence ID" value="NZ_CP042434.1"/>
</dbReference>
<evidence type="ECO:0000259" key="6">
    <source>
        <dbReference type="Pfam" id="PF07980"/>
    </source>
</evidence>
<evidence type="ECO:0000256" key="4">
    <source>
        <dbReference type="ARBA" id="ARBA00023136"/>
    </source>
</evidence>
<name>A0A5B8VMW7_9BACT</name>
<gene>
    <name evidence="8" type="ORF">FSB73_07690</name>
</gene>
<evidence type="ECO:0000313" key="9">
    <source>
        <dbReference type="Proteomes" id="UP000321291"/>
    </source>
</evidence>
<reference evidence="8 9" key="1">
    <citation type="journal article" date="2017" name="Int. J. Syst. Evol. Microbiol.">
        <title>Arachidicoccus ginsenosidivorans sp. nov., with ginsenoside-converting activity isolated from ginseng cultivating soil.</title>
        <authorList>
            <person name="Siddiqi M.Z."/>
            <person name="Aslam Z."/>
            <person name="Im W.T."/>
        </authorList>
    </citation>
    <scope>NUCLEOTIDE SEQUENCE [LARGE SCALE GENOMIC DNA]</scope>
    <source>
        <strain evidence="8 9">Gsoil 809</strain>
    </source>
</reference>
<evidence type="ECO:0000256" key="5">
    <source>
        <dbReference type="ARBA" id="ARBA00023237"/>
    </source>
</evidence>
<dbReference type="Pfam" id="PF14322">
    <property type="entry name" value="SusD-like_3"/>
    <property type="match status" value="1"/>
</dbReference>
<comment type="similarity">
    <text evidence="2">Belongs to the SusD family.</text>
</comment>
<dbReference type="SUPFAM" id="SSF48452">
    <property type="entry name" value="TPR-like"/>
    <property type="match status" value="1"/>
</dbReference>
<comment type="subcellular location">
    <subcellularLocation>
        <location evidence="1">Cell outer membrane</location>
    </subcellularLocation>
</comment>
<dbReference type="KEGG" id="agi:FSB73_07690"/>
<evidence type="ECO:0000256" key="2">
    <source>
        <dbReference type="ARBA" id="ARBA00006275"/>
    </source>
</evidence>